<proteinExistence type="predicted"/>
<accession>X1MT46</accession>
<gene>
    <name evidence="1" type="ORF">S06H3_23670</name>
</gene>
<comment type="caution">
    <text evidence="1">The sequence shown here is derived from an EMBL/GenBank/DDBJ whole genome shotgun (WGS) entry which is preliminary data.</text>
</comment>
<sequence length="48" mass="5672">DDIKDFTRQGLIDEGHLHEILSLLVNGYLSTWLITEDIRDEMVEKLTW</sequence>
<evidence type="ECO:0000313" key="1">
    <source>
        <dbReference type="EMBL" id="GAI09554.1"/>
    </source>
</evidence>
<dbReference type="EMBL" id="BARV01012924">
    <property type="protein sequence ID" value="GAI09554.1"/>
    <property type="molecule type" value="Genomic_DNA"/>
</dbReference>
<protein>
    <submittedName>
        <fullName evidence="1">Uncharacterized protein</fullName>
    </submittedName>
</protein>
<dbReference type="AlphaFoldDB" id="X1MT46"/>
<name>X1MT46_9ZZZZ</name>
<feature type="non-terminal residue" evidence="1">
    <location>
        <position position="1"/>
    </location>
</feature>
<reference evidence="1" key="1">
    <citation type="journal article" date="2014" name="Front. Microbiol.">
        <title>High frequency of phylogenetically diverse reductive dehalogenase-homologous genes in deep subseafloor sedimentary metagenomes.</title>
        <authorList>
            <person name="Kawai M."/>
            <person name="Futagami T."/>
            <person name="Toyoda A."/>
            <person name="Takaki Y."/>
            <person name="Nishi S."/>
            <person name="Hori S."/>
            <person name="Arai W."/>
            <person name="Tsubouchi T."/>
            <person name="Morono Y."/>
            <person name="Uchiyama I."/>
            <person name="Ito T."/>
            <person name="Fujiyama A."/>
            <person name="Inagaki F."/>
            <person name="Takami H."/>
        </authorList>
    </citation>
    <scope>NUCLEOTIDE SEQUENCE</scope>
    <source>
        <strain evidence="1">Expedition CK06-06</strain>
    </source>
</reference>
<organism evidence="1">
    <name type="scientific">marine sediment metagenome</name>
    <dbReference type="NCBI Taxonomy" id="412755"/>
    <lineage>
        <taxon>unclassified sequences</taxon>
        <taxon>metagenomes</taxon>
        <taxon>ecological metagenomes</taxon>
    </lineage>
</organism>